<dbReference type="InterPro" id="IPR027417">
    <property type="entry name" value="P-loop_NTPase"/>
</dbReference>
<dbReference type="GO" id="GO:0000184">
    <property type="term" value="P:nuclear-transcribed mRNA catabolic process, nonsense-mediated decay"/>
    <property type="evidence" value="ECO:0007669"/>
    <property type="project" value="UniProtKB-KW"/>
</dbReference>
<sequence length="367" mass="38968">MDSSRKRILTTPTILGAKPAGAPRQDGLTGTVKIMRDVAPVQLKAADLRLLDEKFEFCGEKLTQVLTDNNDFLVVGVIGAQKVGKSAILNDICGFEGAGDSSGSGMEPGSSRPLGFPVGADNPAARCVHTTSAVDVRVSTDRIIAIDTPPLFSPSLLTQLFRGEGAAHSHTDTRADSLQDLLALQLAVFLLSVCHVVLVVSDGLQDLRMWRLLHTVDIILPYMPGSASAVPAGHSTSQGVEGAAVLEHQADAVFISSRVPQEECCWRHVHRTAQALESLLAGTSFTRSCSVRPHPQLLPPHDGDTTLRSGWGPPPPSHAPDFHHAQDSPGGEDADRAAMLRVQEERGGAARSGPQSSMDVNFSVLPI</sequence>
<keyword evidence="5" id="KW-1185">Reference proteome</keyword>
<dbReference type="PANTHER" id="PTHR14270:SF0">
    <property type="entry name" value="NONSENSE-MEDIATED MRNA DECAY FACTOR SMG9"/>
    <property type="match status" value="1"/>
</dbReference>
<feature type="compositionally biased region" description="Basic and acidic residues" evidence="3">
    <location>
        <begin position="333"/>
        <end position="348"/>
    </location>
</feature>
<evidence type="ECO:0000313" key="5">
    <source>
        <dbReference type="Proteomes" id="UP001190700"/>
    </source>
</evidence>
<dbReference type="EMBL" id="LGRX02002064">
    <property type="protein sequence ID" value="KAK3284949.1"/>
    <property type="molecule type" value="Genomic_DNA"/>
</dbReference>
<name>A0AAE0GV07_9CHLO</name>
<dbReference type="PANTHER" id="PTHR14270">
    <property type="entry name" value="NONSENSE-MEDIATED MRNA DECAY FACTOR SMG9"/>
    <property type="match status" value="1"/>
</dbReference>
<dbReference type="SUPFAM" id="SSF52540">
    <property type="entry name" value="P-loop containing nucleoside triphosphate hydrolases"/>
    <property type="match status" value="1"/>
</dbReference>
<feature type="non-terminal residue" evidence="4">
    <location>
        <position position="367"/>
    </location>
</feature>
<accession>A0AAE0GV07</accession>
<evidence type="ECO:0000256" key="2">
    <source>
        <dbReference type="ARBA" id="ARBA00023161"/>
    </source>
</evidence>
<evidence type="ECO:0000256" key="1">
    <source>
        <dbReference type="ARBA" id="ARBA00007712"/>
    </source>
</evidence>
<comment type="caution">
    <text evidence="4">The sequence shown here is derived from an EMBL/GenBank/DDBJ whole genome shotgun (WGS) entry which is preliminary data.</text>
</comment>
<evidence type="ECO:0008006" key="6">
    <source>
        <dbReference type="Google" id="ProtNLM"/>
    </source>
</evidence>
<feature type="region of interest" description="Disordered" evidence="3">
    <location>
        <begin position="292"/>
        <end position="367"/>
    </location>
</feature>
<gene>
    <name evidence="4" type="ORF">CYMTET_7424</name>
</gene>
<dbReference type="InterPro" id="IPR039177">
    <property type="entry name" value="SMG9"/>
</dbReference>
<reference evidence="4 5" key="1">
    <citation type="journal article" date="2015" name="Genome Biol. Evol.">
        <title>Comparative Genomics of a Bacterivorous Green Alga Reveals Evolutionary Causalities and Consequences of Phago-Mixotrophic Mode of Nutrition.</title>
        <authorList>
            <person name="Burns J.A."/>
            <person name="Paasch A."/>
            <person name="Narechania A."/>
            <person name="Kim E."/>
        </authorList>
    </citation>
    <scope>NUCLEOTIDE SEQUENCE [LARGE SCALE GENOMIC DNA]</scope>
    <source>
        <strain evidence="4 5">PLY_AMNH</strain>
    </source>
</reference>
<comment type="similarity">
    <text evidence="1">Belongs to the SMG9 family.</text>
</comment>
<protein>
    <recommendedName>
        <fullName evidence="6">Protein SMG9</fullName>
    </recommendedName>
</protein>
<proteinExistence type="inferred from homology"/>
<evidence type="ECO:0000256" key="3">
    <source>
        <dbReference type="SAM" id="MobiDB-lite"/>
    </source>
</evidence>
<organism evidence="4 5">
    <name type="scientific">Cymbomonas tetramitiformis</name>
    <dbReference type="NCBI Taxonomy" id="36881"/>
    <lineage>
        <taxon>Eukaryota</taxon>
        <taxon>Viridiplantae</taxon>
        <taxon>Chlorophyta</taxon>
        <taxon>Pyramimonadophyceae</taxon>
        <taxon>Pyramimonadales</taxon>
        <taxon>Pyramimonadaceae</taxon>
        <taxon>Cymbomonas</taxon>
    </lineage>
</organism>
<evidence type="ECO:0000313" key="4">
    <source>
        <dbReference type="EMBL" id="KAK3284949.1"/>
    </source>
</evidence>
<keyword evidence="2" id="KW-0866">Nonsense-mediated mRNA decay</keyword>
<dbReference type="Proteomes" id="UP001190700">
    <property type="component" value="Unassembled WGS sequence"/>
</dbReference>
<dbReference type="Gene3D" id="3.40.50.300">
    <property type="entry name" value="P-loop containing nucleotide triphosphate hydrolases"/>
    <property type="match status" value="1"/>
</dbReference>
<dbReference type="AlphaFoldDB" id="A0AAE0GV07"/>